<evidence type="ECO:0000313" key="8">
    <source>
        <dbReference type="EMBL" id="KUL31636.1"/>
    </source>
</evidence>
<dbReference type="AlphaFoldDB" id="A0A101JRH6"/>
<keyword evidence="9" id="KW-1185">Reference proteome</keyword>
<evidence type="ECO:0000256" key="7">
    <source>
        <dbReference type="HAMAP-Rule" id="MF_00227"/>
    </source>
</evidence>
<evidence type="ECO:0000256" key="6">
    <source>
        <dbReference type="ARBA" id="ARBA00022884"/>
    </source>
</evidence>
<dbReference type="HAMAP" id="MF_00227">
    <property type="entry name" value="RNase_P"/>
    <property type="match status" value="1"/>
</dbReference>
<dbReference type="PROSITE" id="PS00648">
    <property type="entry name" value="RIBONUCLEASE_P"/>
    <property type="match status" value="1"/>
</dbReference>
<sequence length="139" mass="16015">MTIVYLNSLRKHEILRRKQVISELFRCRKSLKSDNIKIVYSFLDSGVKLPDSSAAAVLFAVSKRTVPKAVMRNRVKRLMKEAYRLEKSILLQKKEIVGGMRENRTLCLAIIYIGGNRTLPEFASFRKEMNRLLRTLNGG</sequence>
<dbReference type="InterPro" id="IPR014721">
    <property type="entry name" value="Ribsml_uS5_D2-typ_fold_subgr"/>
</dbReference>
<comment type="similarity">
    <text evidence="7">Belongs to the RnpA family.</text>
</comment>
<dbReference type="GO" id="GO:0000049">
    <property type="term" value="F:tRNA binding"/>
    <property type="evidence" value="ECO:0007669"/>
    <property type="project" value="UniProtKB-UniRule"/>
</dbReference>
<dbReference type="GO" id="GO:0001682">
    <property type="term" value="P:tRNA 5'-leader removal"/>
    <property type="evidence" value="ECO:0007669"/>
    <property type="project" value="UniProtKB-UniRule"/>
</dbReference>
<keyword evidence="3 7" id="KW-0540">Nuclease</keyword>
<comment type="function">
    <text evidence="1 7">RNaseP catalyzes the removal of the 5'-leader sequence from pre-tRNA to produce the mature 5'-terminus. It can also cleave other RNA substrates such as 4.5S RNA. The protein component plays an auxiliary but essential role in vivo by binding to the 5'-leader sequence and broadening the substrate specificity of the ribozyme.</text>
</comment>
<name>A0A101JRH6_CHLLI</name>
<evidence type="ECO:0000256" key="1">
    <source>
        <dbReference type="ARBA" id="ARBA00002663"/>
    </source>
</evidence>
<dbReference type="InterPro" id="IPR000100">
    <property type="entry name" value="RNase_P"/>
</dbReference>
<dbReference type="EC" id="3.1.26.5" evidence="7"/>
<evidence type="ECO:0000313" key="9">
    <source>
        <dbReference type="Proteomes" id="UP000053937"/>
    </source>
</evidence>
<dbReference type="InterPro" id="IPR020539">
    <property type="entry name" value="RNase_P_CS"/>
</dbReference>
<organism evidence="8 9">
    <name type="scientific">Chlorobium limicola</name>
    <dbReference type="NCBI Taxonomy" id="1092"/>
    <lineage>
        <taxon>Bacteria</taxon>
        <taxon>Pseudomonadati</taxon>
        <taxon>Chlorobiota</taxon>
        <taxon>Chlorobiia</taxon>
        <taxon>Chlorobiales</taxon>
        <taxon>Chlorobiaceae</taxon>
        <taxon>Chlorobium/Pelodictyon group</taxon>
        <taxon>Chlorobium</taxon>
    </lineage>
</organism>
<gene>
    <name evidence="7" type="primary">rnpA</name>
    <name evidence="8" type="ORF">ASB62_02735</name>
</gene>
<keyword evidence="2 7" id="KW-0819">tRNA processing</keyword>
<dbReference type="GO" id="GO:0004526">
    <property type="term" value="F:ribonuclease P activity"/>
    <property type="evidence" value="ECO:0007669"/>
    <property type="project" value="UniProtKB-UniRule"/>
</dbReference>
<dbReference type="SUPFAM" id="SSF54211">
    <property type="entry name" value="Ribosomal protein S5 domain 2-like"/>
    <property type="match status" value="1"/>
</dbReference>
<protein>
    <recommendedName>
        <fullName evidence="7">Ribonuclease P protein component</fullName>
        <shortName evidence="7">RNase P protein</shortName>
        <shortName evidence="7">RNaseP protein</shortName>
        <ecNumber evidence="7">3.1.26.5</ecNumber>
    </recommendedName>
    <alternativeName>
        <fullName evidence="7">Protein C5</fullName>
    </alternativeName>
</protein>
<accession>A0A101JRH6</accession>
<comment type="subunit">
    <text evidence="7">Consists of a catalytic RNA component (M1 or rnpB) and a protein subunit.</text>
</comment>
<comment type="caution">
    <text evidence="8">The sequence shown here is derived from an EMBL/GenBank/DDBJ whole genome shotgun (WGS) entry which is preliminary data.</text>
</comment>
<keyword evidence="4 7" id="KW-0255">Endonuclease</keyword>
<dbReference type="InterPro" id="IPR020568">
    <property type="entry name" value="Ribosomal_Su5_D2-typ_SF"/>
</dbReference>
<dbReference type="Gene3D" id="3.30.230.10">
    <property type="match status" value="1"/>
</dbReference>
<proteinExistence type="inferred from homology"/>
<comment type="catalytic activity">
    <reaction evidence="7">
        <text>Endonucleolytic cleavage of RNA, removing 5'-extranucleotides from tRNA precursor.</text>
        <dbReference type="EC" id="3.1.26.5"/>
    </reaction>
</comment>
<dbReference type="EMBL" id="LMBR01000052">
    <property type="protein sequence ID" value="KUL31636.1"/>
    <property type="molecule type" value="Genomic_DNA"/>
</dbReference>
<evidence type="ECO:0000256" key="4">
    <source>
        <dbReference type="ARBA" id="ARBA00022759"/>
    </source>
</evidence>
<dbReference type="Proteomes" id="UP000053937">
    <property type="component" value="Unassembled WGS sequence"/>
</dbReference>
<keyword evidence="6 7" id="KW-0694">RNA-binding</keyword>
<evidence type="ECO:0000256" key="2">
    <source>
        <dbReference type="ARBA" id="ARBA00022694"/>
    </source>
</evidence>
<evidence type="ECO:0000256" key="3">
    <source>
        <dbReference type="ARBA" id="ARBA00022722"/>
    </source>
</evidence>
<evidence type="ECO:0000256" key="5">
    <source>
        <dbReference type="ARBA" id="ARBA00022801"/>
    </source>
</evidence>
<dbReference type="Pfam" id="PF00825">
    <property type="entry name" value="Ribonuclease_P"/>
    <property type="match status" value="1"/>
</dbReference>
<keyword evidence="5 7" id="KW-0378">Hydrolase</keyword>
<reference evidence="8 9" key="1">
    <citation type="submission" date="2015-10" db="EMBL/GenBank/DDBJ databases">
        <title>Draft Genome Sequence of Chlorobium limicola strain Frasassi Growing under Artificial Lighting in the Frasassi Cave System.</title>
        <authorList>
            <person name="Mansor M."/>
            <person name="Macalady J."/>
        </authorList>
    </citation>
    <scope>NUCLEOTIDE SEQUENCE [LARGE SCALE GENOMIC DNA]</scope>
    <source>
        <strain evidence="8 9">Frasassi</strain>
    </source>
</reference>